<dbReference type="AlphaFoldDB" id="A0ABD3HJR1"/>
<feature type="region of interest" description="Disordered" evidence="1">
    <location>
        <begin position="95"/>
        <end position="114"/>
    </location>
</feature>
<gene>
    <name evidence="2" type="ORF">R1sor_016938</name>
</gene>
<organism evidence="2 3">
    <name type="scientific">Riccia sorocarpa</name>
    <dbReference type="NCBI Taxonomy" id="122646"/>
    <lineage>
        <taxon>Eukaryota</taxon>
        <taxon>Viridiplantae</taxon>
        <taxon>Streptophyta</taxon>
        <taxon>Embryophyta</taxon>
        <taxon>Marchantiophyta</taxon>
        <taxon>Marchantiopsida</taxon>
        <taxon>Marchantiidae</taxon>
        <taxon>Marchantiales</taxon>
        <taxon>Ricciaceae</taxon>
        <taxon>Riccia</taxon>
    </lineage>
</organism>
<evidence type="ECO:0000313" key="2">
    <source>
        <dbReference type="EMBL" id="KAL3690629.1"/>
    </source>
</evidence>
<dbReference type="Proteomes" id="UP001633002">
    <property type="component" value="Unassembled WGS sequence"/>
</dbReference>
<protein>
    <submittedName>
        <fullName evidence="2">Uncharacterized protein</fullName>
    </submittedName>
</protein>
<evidence type="ECO:0000313" key="3">
    <source>
        <dbReference type="Proteomes" id="UP001633002"/>
    </source>
</evidence>
<proteinExistence type="predicted"/>
<accession>A0ABD3HJR1</accession>
<feature type="region of interest" description="Disordered" evidence="1">
    <location>
        <begin position="1"/>
        <end position="31"/>
    </location>
</feature>
<sequence>MTKTAIEAARHIQRWGRHDEEESSRAASDRRGEKLWNISALFTPPTSVPASLSVLPPDLARHAQPEPKVEPEVDPMVDPVVDPVIEPEVEHIMEPSVSVESHHPSTDVHGVVGESIMVVE</sequence>
<comment type="caution">
    <text evidence="2">The sequence shown here is derived from an EMBL/GenBank/DDBJ whole genome shotgun (WGS) entry which is preliminary data.</text>
</comment>
<reference evidence="2 3" key="1">
    <citation type="submission" date="2024-09" db="EMBL/GenBank/DDBJ databases">
        <title>Chromosome-scale assembly of Riccia sorocarpa.</title>
        <authorList>
            <person name="Paukszto L."/>
        </authorList>
    </citation>
    <scope>NUCLEOTIDE SEQUENCE [LARGE SCALE GENOMIC DNA]</scope>
    <source>
        <strain evidence="2">LP-2024</strain>
        <tissue evidence="2">Aerial parts of the thallus</tissue>
    </source>
</reference>
<dbReference type="EMBL" id="JBJQOH010000004">
    <property type="protein sequence ID" value="KAL3690629.1"/>
    <property type="molecule type" value="Genomic_DNA"/>
</dbReference>
<name>A0ABD3HJR1_9MARC</name>
<feature type="compositionally biased region" description="Basic and acidic residues" evidence="1">
    <location>
        <begin position="16"/>
        <end position="31"/>
    </location>
</feature>
<keyword evidence="3" id="KW-1185">Reference proteome</keyword>
<evidence type="ECO:0000256" key="1">
    <source>
        <dbReference type="SAM" id="MobiDB-lite"/>
    </source>
</evidence>